<name>A0AAW0H952_MYOGA</name>
<comment type="caution">
    <text evidence="2">The sequence shown here is derived from an EMBL/GenBank/DDBJ whole genome shotgun (WGS) entry which is preliminary data.</text>
</comment>
<feature type="non-terminal residue" evidence="2">
    <location>
        <position position="179"/>
    </location>
</feature>
<feature type="region of interest" description="Disordered" evidence="1">
    <location>
        <begin position="136"/>
        <end position="166"/>
    </location>
</feature>
<organism evidence="2 3">
    <name type="scientific">Myodes glareolus</name>
    <name type="common">Bank vole</name>
    <name type="synonym">Clethrionomys glareolus</name>
    <dbReference type="NCBI Taxonomy" id="447135"/>
    <lineage>
        <taxon>Eukaryota</taxon>
        <taxon>Metazoa</taxon>
        <taxon>Chordata</taxon>
        <taxon>Craniata</taxon>
        <taxon>Vertebrata</taxon>
        <taxon>Euteleostomi</taxon>
        <taxon>Mammalia</taxon>
        <taxon>Eutheria</taxon>
        <taxon>Euarchontoglires</taxon>
        <taxon>Glires</taxon>
        <taxon>Rodentia</taxon>
        <taxon>Myomorpha</taxon>
        <taxon>Muroidea</taxon>
        <taxon>Cricetidae</taxon>
        <taxon>Arvicolinae</taxon>
        <taxon>Myodes</taxon>
    </lineage>
</organism>
<sequence length="179" mass="19759">MSMKKLFMSMRLQIRAATLSGDYSLVWRWTALTTFRSADATEPRWEVTDSSSCCKRGALILGERARMTLYDLEVFIEPYRLGQSPTHVECINGCHLKFATPASSNNNLHDNHDSQILLSSPLMDKDKFSDMTASVPDSMILHSPGSQDQLDQVSSSNSKRLSLGHGSCGETSALNAGLQ</sequence>
<evidence type="ECO:0000313" key="2">
    <source>
        <dbReference type="EMBL" id="KAK7797532.1"/>
    </source>
</evidence>
<proteinExistence type="predicted"/>
<reference evidence="2 3" key="1">
    <citation type="journal article" date="2023" name="bioRxiv">
        <title>Conserved and derived expression patterns and positive selection on dental genes reveal complex evolutionary context of ever-growing rodent molars.</title>
        <authorList>
            <person name="Calamari Z.T."/>
            <person name="Song A."/>
            <person name="Cohen E."/>
            <person name="Akter M."/>
            <person name="Roy R.D."/>
            <person name="Hallikas O."/>
            <person name="Christensen M.M."/>
            <person name="Li P."/>
            <person name="Marangoni P."/>
            <person name="Jernvall J."/>
            <person name="Klein O.D."/>
        </authorList>
    </citation>
    <scope>NUCLEOTIDE SEQUENCE [LARGE SCALE GENOMIC DNA]</scope>
    <source>
        <strain evidence="2">V071</strain>
    </source>
</reference>
<dbReference type="EMBL" id="JBBHLL010000816">
    <property type="protein sequence ID" value="KAK7797532.1"/>
    <property type="molecule type" value="Genomic_DNA"/>
</dbReference>
<evidence type="ECO:0000256" key="1">
    <source>
        <dbReference type="SAM" id="MobiDB-lite"/>
    </source>
</evidence>
<evidence type="ECO:0000313" key="3">
    <source>
        <dbReference type="Proteomes" id="UP001488838"/>
    </source>
</evidence>
<accession>A0AAW0H952</accession>
<dbReference type="Proteomes" id="UP001488838">
    <property type="component" value="Unassembled WGS sequence"/>
</dbReference>
<protein>
    <submittedName>
        <fullName evidence="2">Uncharacterized protein</fullName>
    </submittedName>
</protein>
<dbReference type="AlphaFoldDB" id="A0AAW0H952"/>
<keyword evidence="3" id="KW-1185">Reference proteome</keyword>
<feature type="compositionally biased region" description="Polar residues" evidence="1">
    <location>
        <begin position="144"/>
        <end position="160"/>
    </location>
</feature>
<gene>
    <name evidence="2" type="ORF">U0070_000964</name>
</gene>